<dbReference type="RefSeq" id="WP_315649974.1">
    <property type="nucleotide sequence ID" value="NZ_JARUHM010000010.1"/>
</dbReference>
<proteinExistence type="predicted"/>
<evidence type="ECO:0000313" key="3">
    <source>
        <dbReference type="Proteomes" id="UP001265983"/>
    </source>
</evidence>
<feature type="compositionally biased region" description="Low complexity" evidence="1">
    <location>
        <begin position="25"/>
        <end position="58"/>
    </location>
</feature>
<sequence>MKNVIPILVAALILAGCSSPDRDTNTTTQPTTPSDTPTHTSQQAHTSTPATPKPPAAETVPAAIAPAPQQAPEAVNEAPPAVIGFMGAPGHDTPRALDKVIDSCGDPHLHETGTTFFTDGTSGWTQQCSDTMLAQRPAPVPAPVPAPAHAPEPAGAVHPGAFCDGGTGVSKTGKPMICAPAADGRNRWQAA</sequence>
<keyword evidence="3" id="KW-1185">Reference proteome</keyword>
<dbReference type="PROSITE" id="PS51257">
    <property type="entry name" value="PROKAR_LIPOPROTEIN"/>
    <property type="match status" value="1"/>
</dbReference>
<comment type="caution">
    <text evidence="2">The sequence shown here is derived from an EMBL/GenBank/DDBJ whole genome shotgun (WGS) entry which is preliminary data.</text>
</comment>
<gene>
    <name evidence="2" type="ORF">P8T80_08135</name>
</gene>
<accession>A0ABU3PNF1</accession>
<feature type="region of interest" description="Disordered" evidence="1">
    <location>
        <begin position="18"/>
        <end position="58"/>
    </location>
</feature>
<evidence type="ECO:0000256" key="1">
    <source>
        <dbReference type="SAM" id="MobiDB-lite"/>
    </source>
</evidence>
<name>A0ABU3PNF1_9CORY</name>
<organism evidence="2 3">
    <name type="scientific">Corynebacterium rouxii</name>
    <dbReference type="NCBI Taxonomy" id="2719119"/>
    <lineage>
        <taxon>Bacteria</taxon>
        <taxon>Bacillati</taxon>
        <taxon>Actinomycetota</taxon>
        <taxon>Actinomycetes</taxon>
        <taxon>Mycobacteriales</taxon>
        <taxon>Corynebacteriaceae</taxon>
        <taxon>Corynebacterium</taxon>
    </lineage>
</organism>
<evidence type="ECO:0008006" key="4">
    <source>
        <dbReference type="Google" id="ProtNLM"/>
    </source>
</evidence>
<reference evidence="2 3" key="1">
    <citation type="submission" date="2023-03" db="EMBL/GenBank/DDBJ databases">
        <title>Whole genome sequence of the first Corynebacterium rouxii strains isolated in Brazil: a recent member of Corynebacterium diphtheriae complex.</title>
        <authorList>
            <person name="Vieira V."/>
            <person name="Ramos J.N."/>
            <person name="Araujo M.R.B."/>
            <person name="Baio P.V."/>
            <person name="Sant'Anna L.O."/>
            <person name="Veras J.F.C."/>
            <person name="Vieira E.M.D."/>
            <person name="Sousa M.A.B."/>
            <person name="Camargo C.H."/>
            <person name="Sacchi C.T."/>
            <person name="Campos K.R."/>
            <person name="Santos M.B.N."/>
            <person name="Bokermann S."/>
            <person name="Alvim L.B."/>
            <person name="Santos L.S."/>
            <person name="Mattos-Guaraldi A.L."/>
        </authorList>
    </citation>
    <scope>NUCLEOTIDE SEQUENCE [LARGE SCALE GENOMIC DNA]</scope>
    <source>
        <strain evidence="2 3">70862</strain>
    </source>
</reference>
<protein>
    <recommendedName>
        <fullName evidence="4">Secreted protein</fullName>
    </recommendedName>
</protein>
<dbReference type="EMBL" id="JARUHM010000010">
    <property type="protein sequence ID" value="MDT9411346.1"/>
    <property type="molecule type" value="Genomic_DNA"/>
</dbReference>
<dbReference type="Proteomes" id="UP001265983">
    <property type="component" value="Unassembled WGS sequence"/>
</dbReference>
<evidence type="ECO:0000313" key="2">
    <source>
        <dbReference type="EMBL" id="MDT9411346.1"/>
    </source>
</evidence>